<dbReference type="Proteomes" id="UP000190056">
    <property type="component" value="Unassembled WGS sequence"/>
</dbReference>
<evidence type="ECO:0000259" key="2">
    <source>
        <dbReference type="PROSITE" id="PS51201"/>
    </source>
</evidence>
<dbReference type="PROSITE" id="PS51201">
    <property type="entry name" value="RCK_N"/>
    <property type="match status" value="1"/>
</dbReference>
<comment type="caution">
    <text evidence="3">The sequence shown here is derived from an EMBL/GenBank/DDBJ whole genome shotgun (WGS) entry which is preliminary data.</text>
</comment>
<dbReference type="AlphaFoldDB" id="A0A9Q5QZ02"/>
<dbReference type="InterPro" id="IPR050721">
    <property type="entry name" value="Trk_Ktr_HKT_K-transport"/>
</dbReference>
<organism evidence="3 4">
    <name type="scientific">Cylindrospermopsis raciborskii CENA302</name>
    <dbReference type="NCBI Taxonomy" id="1170768"/>
    <lineage>
        <taxon>Bacteria</taxon>
        <taxon>Bacillati</taxon>
        <taxon>Cyanobacteriota</taxon>
        <taxon>Cyanophyceae</taxon>
        <taxon>Nostocales</taxon>
        <taxon>Aphanizomenonaceae</taxon>
        <taxon>Cylindrospermopsis</taxon>
    </lineage>
</organism>
<dbReference type="InterPro" id="IPR036291">
    <property type="entry name" value="NAD(P)-bd_dom_sf"/>
</dbReference>
<name>A0A9Q5QZ02_9CYAN</name>
<accession>A0A9Q5QZ02</accession>
<feature type="transmembrane region" description="Helical" evidence="1">
    <location>
        <begin position="293"/>
        <end position="314"/>
    </location>
</feature>
<feature type="domain" description="RCK N-terminal" evidence="2">
    <location>
        <begin position="336"/>
        <end position="455"/>
    </location>
</feature>
<dbReference type="EMBL" id="MTPU01000011">
    <property type="protein sequence ID" value="OPH11184.1"/>
    <property type="molecule type" value="Genomic_DNA"/>
</dbReference>
<dbReference type="SUPFAM" id="SSF81324">
    <property type="entry name" value="Voltage-gated potassium channels"/>
    <property type="match status" value="1"/>
</dbReference>
<evidence type="ECO:0000256" key="1">
    <source>
        <dbReference type="SAM" id="Phobius"/>
    </source>
</evidence>
<evidence type="ECO:0000313" key="3">
    <source>
        <dbReference type="EMBL" id="OPH11184.1"/>
    </source>
</evidence>
<keyword evidence="1" id="KW-0812">Transmembrane</keyword>
<feature type="transmembrane region" description="Helical" evidence="1">
    <location>
        <begin position="238"/>
        <end position="257"/>
    </location>
</feature>
<keyword evidence="3" id="KW-0813">Transport</keyword>
<gene>
    <name evidence="3" type="ORF">CENA302_01660</name>
</gene>
<dbReference type="GO" id="GO:0006813">
    <property type="term" value="P:potassium ion transport"/>
    <property type="evidence" value="ECO:0007669"/>
    <property type="project" value="InterPro"/>
</dbReference>
<proteinExistence type="predicted"/>
<keyword evidence="1" id="KW-1133">Transmembrane helix</keyword>
<sequence>MKPRIIVCGLGRTGYKIFRLLRQQGALVVGIHRRPITGETTGDVIIGELCAASTLQAAGVEQAHTLVIATADDGINLSVMMQARVLNPNIRIINRFYNTNLGERLDHTLIDHLSMSVVGLAAPVFTFAALGNKAVGEIKLFDQTWPIHEEYIDDNHPWQGKKISDLWEEKTRMLIYYLPTTGKMNLVSAVLSEQRLKIGDRLIIGIQPRVSYTRKSWARKIIKILTSIRHFQKHAQSVIAMAIVLFIIILIATLTYVYAKLNISFVDALYFAVGMITGAGGNDKVVEAAPNSIKVFTIFMMLAGAVVFGLWYAMLTDFVLGSRLKQFWDAARIPQRHHYIVCGLSGIGIKIVQQLNASGNEVVVIETDAHNKYVSTARGMGIPVILADASFRTTLQISNIDTANAVLAVTNNDAINLEIALKAKGLAPKIPVVVNYADPDFAGMAKQVFGFEAVLSPAELAAPAFAAAALGGRIIGNGIIGDNLWVAFATLISPNHPFCGQWVKDVARYADFVPLYVETNHQTLHGWDLLETNLSAGDILYLTIPANRLYQLWREEQEMVG</sequence>
<evidence type="ECO:0000313" key="4">
    <source>
        <dbReference type="Proteomes" id="UP000190056"/>
    </source>
</evidence>
<dbReference type="Pfam" id="PF02254">
    <property type="entry name" value="TrkA_N"/>
    <property type="match status" value="2"/>
</dbReference>
<reference evidence="3 4" key="1">
    <citation type="submission" date="2017-01" db="EMBL/GenBank/DDBJ databases">
        <authorList>
            <person name="Abreu V.A."/>
            <person name="Popin R.V."/>
            <person name="Rigonato J."/>
            <person name="Andreote A.P."/>
            <person name="Schaker P.C."/>
            <person name="Hoff-Risseti C."/>
            <person name="Alvarenga D.O."/>
            <person name="Varani A.M."/>
            <person name="Fiore M.F."/>
        </authorList>
    </citation>
    <scope>NUCLEOTIDE SEQUENCE [LARGE SCALE GENOMIC DNA]</scope>
    <source>
        <strain evidence="3 4">CENA302</strain>
    </source>
</reference>
<dbReference type="SUPFAM" id="SSF51735">
    <property type="entry name" value="NAD(P)-binding Rossmann-fold domains"/>
    <property type="match status" value="2"/>
</dbReference>
<dbReference type="Gene3D" id="3.40.50.720">
    <property type="entry name" value="NAD(P)-binding Rossmann-like Domain"/>
    <property type="match status" value="2"/>
</dbReference>
<dbReference type="InterPro" id="IPR003148">
    <property type="entry name" value="RCK_N"/>
</dbReference>
<feature type="transmembrane region" description="Helical" evidence="1">
    <location>
        <begin position="263"/>
        <end position="281"/>
    </location>
</feature>
<keyword evidence="1" id="KW-0472">Membrane</keyword>
<dbReference type="GO" id="GO:0034220">
    <property type="term" value="P:monoatomic ion transmembrane transport"/>
    <property type="evidence" value="ECO:0007669"/>
    <property type="project" value="UniProtKB-KW"/>
</dbReference>
<dbReference type="Gene3D" id="1.10.287.70">
    <property type="match status" value="1"/>
</dbReference>
<protein>
    <submittedName>
        <fullName evidence="3">Potassium channel protein</fullName>
    </submittedName>
</protein>
<keyword evidence="3" id="KW-0407">Ion channel</keyword>
<dbReference type="PANTHER" id="PTHR43833">
    <property type="entry name" value="POTASSIUM CHANNEL PROTEIN 2-RELATED-RELATED"/>
    <property type="match status" value="1"/>
</dbReference>
<dbReference type="RefSeq" id="WP_061546511.1">
    <property type="nucleotide sequence ID" value="NZ_MTPU01000011.1"/>
</dbReference>
<dbReference type="PANTHER" id="PTHR43833:SF11">
    <property type="entry name" value="VOLTAGE-GATED POTASSIUM CHANNEL KCH"/>
    <property type="match status" value="1"/>
</dbReference>
<keyword evidence="3" id="KW-0406">Ion transport</keyword>